<proteinExistence type="predicted"/>
<accession>A0AAV2T7Q2</accession>
<sequence length="444" mass="48277">MQFIWQKFAPLSQTAVRASFSAKPVLPYGIPSHMSAWQCLNFVSSNTEDLTRELKYTTTRLVPTLTRPDQVLIKVDLATLNPVDLLSLRGYGSSAYWYAQKFGSSFGLLGFADRNATIGSCDSAFPLTPGRDFVGTVVDMGPSVHGDPNNRLTIGQMVAGATWPFLSAVGSGSLADYIVCPSGYLAALPENLDPFEAAAVGYAGLTAWSALVSGGLSPRSESLSNSKFSDVPLVLVAGATGGVGIIAAQLAKLWGSRVHVICRDDDRSLQMMTEMGVDEVIVHPDKPGLDVRYDVIIDCIRPPELSNLDRGMDLIGSAYPRLPRFFDYLKLGSKSRYVSVNPPLLHMMDKLGVLVGGGVAAANLLGSQLLACNFCRDFNRGQVRWAFFQPDAKRLTYMLKRLSEGRMKVFVDSTYSFSHTPEAFTRLQARGTRGKVIVHVSDKS</sequence>
<comment type="caution">
    <text evidence="2">The sequence shown here is derived from an EMBL/GenBank/DDBJ whole genome shotgun (WGS) entry which is preliminary data.</text>
</comment>
<dbReference type="AlphaFoldDB" id="A0AAV2T7Q2"/>
<dbReference type="Gene3D" id="3.90.180.10">
    <property type="entry name" value="Medium-chain alcohol dehydrogenases, catalytic domain"/>
    <property type="match status" value="1"/>
</dbReference>
<dbReference type="Pfam" id="PF13602">
    <property type="entry name" value="ADH_zinc_N_2"/>
    <property type="match status" value="1"/>
</dbReference>
<reference evidence="2" key="1">
    <citation type="submission" date="2024-06" db="EMBL/GenBank/DDBJ databases">
        <authorList>
            <person name="Liu X."/>
            <person name="Lenzi L."/>
            <person name="Haldenby T S."/>
            <person name="Uol C."/>
        </authorList>
    </citation>
    <scope>NUCLEOTIDE SEQUENCE</scope>
</reference>
<dbReference type="InterPro" id="IPR013154">
    <property type="entry name" value="ADH-like_N"/>
</dbReference>
<dbReference type="Pfam" id="PF08240">
    <property type="entry name" value="ADH_N"/>
    <property type="match status" value="1"/>
</dbReference>
<dbReference type="InterPro" id="IPR011032">
    <property type="entry name" value="GroES-like_sf"/>
</dbReference>
<dbReference type="InterPro" id="IPR036291">
    <property type="entry name" value="NAD(P)-bd_dom_sf"/>
</dbReference>
<dbReference type="SUPFAM" id="SSF50129">
    <property type="entry name" value="GroES-like"/>
    <property type="match status" value="1"/>
</dbReference>
<dbReference type="SUPFAM" id="SSF51735">
    <property type="entry name" value="NAD(P)-binding Rossmann-fold domains"/>
    <property type="match status" value="1"/>
</dbReference>
<feature type="domain" description="Enoyl reductase (ER)" evidence="1">
    <location>
        <begin position="49"/>
        <end position="438"/>
    </location>
</feature>
<gene>
    <name evidence="2" type="ORF">CDAUBV1_LOCUS3760</name>
</gene>
<protein>
    <recommendedName>
        <fullName evidence="1">Enoyl reductase (ER) domain-containing protein</fullName>
    </recommendedName>
</protein>
<dbReference type="InterPro" id="IPR050700">
    <property type="entry name" value="YIM1/Zinc_Alcohol_DH_Fams"/>
</dbReference>
<dbReference type="SMART" id="SM00829">
    <property type="entry name" value="PKS_ER"/>
    <property type="match status" value="1"/>
</dbReference>
<organism evidence="2 3">
    <name type="scientific">Calicophoron daubneyi</name>
    <name type="common">Rumen fluke</name>
    <name type="synonym">Paramphistomum daubneyi</name>
    <dbReference type="NCBI Taxonomy" id="300641"/>
    <lineage>
        <taxon>Eukaryota</taxon>
        <taxon>Metazoa</taxon>
        <taxon>Spiralia</taxon>
        <taxon>Lophotrochozoa</taxon>
        <taxon>Platyhelminthes</taxon>
        <taxon>Trematoda</taxon>
        <taxon>Digenea</taxon>
        <taxon>Plagiorchiida</taxon>
        <taxon>Pronocephalata</taxon>
        <taxon>Paramphistomoidea</taxon>
        <taxon>Paramphistomidae</taxon>
        <taxon>Calicophoron</taxon>
    </lineage>
</organism>
<dbReference type="Proteomes" id="UP001497525">
    <property type="component" value="Unassembled WGS sequence"/>
</dbReference>
<dbReference type="Gene3D" id="3.40.50.720">
    <property type="entry name" value="NAD(P)-binding Rossmann-like Domain"/>
    <property type="match status" value="1"/>
</dbReference>
<dbReference type="PANTHER" id="PTHR11695:SF294">
    <property type="entry name" value="RETICULON-4-INTERACTING PROTEIN 1, MITOCHONDRIAL"/>
    <property type="match status" value="1"/>
</dbReference>
<evidence type="ECO:0000259" key="1">
    <source>
        <dbReference type="SMART" id="SM00829"/>
    </source>
</evidence>
<name>A0AAV2T7Q2_CALDB</name>
<evidence type="ECO:0000313" key="3">
    <source>
        <dbReference type="Proteomes" id="UP001497525"/>
    </source>
</evidence>
<dbReference type="PANTHER" id="PTHR11695">
    <property type="entry name" value="ALCOHOL DEHYDROGENASE RELATED"/>
    <property type="match status" value="1"/>
</dbReference>
<dbReference type="EMBL" id="CAXLJL010000090">
    <property type="protein sequence ID" value="CAL5131338.1"/>
    <property type="molecule type" value="Genomic_DNA"/>
</dbReference>
<dbReference type="GO" id="GO:0005739">
    <property type="term" value="C:mitochondrion"/>
    <property type="evidence" value="ECO:0007669"/>
    <property type="project" value="TreeGrafter"/>
</dbReference>
<evidence type="ECO:0000313" key="2">
    <source>
        <dbReference type="EMBL" id="CAL5131338.1"/>
    </source>
</evidence>
<dbReference type="GO" id="GO:0016491">
    <property type="term" value="F:oxidoreductase activity"/>
    <property type="evidence" value="ECO:0007669"/>
    <property type="project" value="InterPro"/>
</dbReference>
<dbReference type="InterPro" id="IPR020843">
    <property type="entry name" value="ER"/>
</dbReference>